<dbReference type="Proteomes" id="UP000266673">
    <property type="component" value="Unassembled WGS sequence"/>
</dbReference>
<dbReference type="EMBL" id="QKWP01001509">
    <property type="protein sequence ID" value="RIB08434.1"/>
    <property type="molecule type" value="Genomic_DNA"/>
</dbReference>
<proteinExistence type="predicted"/>
<keyword evidence="1" id="KW-1133">Transmembrane helix</keyword>
<protein>
    <submittedName>
        <fullName evidence="2">Uncharacterized protein</fullName>
    </submittedName>
</protein>
<comment type="caution">
    <text evidence="2">The sequence shown here is derived from an EMBL/GenBank/DDBJ whole genome shotgun (WGS) entry which is preliminary data.</text>
</comment>
<accession>A0A397UE37</accession>
<gene>
    <name evidence="2" type="ORF">C2G38_2111114</name>
</gene>
<organism evidence="2 3">
    <name type="scientific">Gigaspora rosea</name>
    <dbReference type="NCBI Taxonomy" id="44941"/>
    <lineage>
        <taxon>Eukaryota</taxon>
        <taxon>Fungi</taxon>
        <taxon>Fungi incertae sedis</taxon>
        <taxon>Mucoromycota</taxon>
        <taxon>Glomeromycotina</taxon>
        <taxon>Glomeromycetes</taxon>
        <taxon>Diversisporales</taxon>
        <taxon>Gigasporaceae</taxon>
        <taxon>Gigaspora</taxon>
    </lineage>
</organism>
<name>A0A397UE37_9GLOM</name>
<evidence type="ECO:0000313" key="2">
    <source>
        <dbReference type="EMBL" id="RIB08434.1"/>
    </source>
</evidence>
<reference evidence="2 3" key="1">
    <citation type="submission" date="2018-06" db="EMBL/GenBank/DDBJ databases">
        <title>Comparative genomics reveals the genomic features of Rhizophagus irregularis, R. cerebriforme, R. diaphanum and Gigaspora rosea, and their symbiotic lifestyle signature.</title>
        <authorList>
            <person name="Morin E."/>
            <person name="San Clemente H."/>
            <person name="Chen E.C.H."/>
            <person name="De La Providencia I."/>
            <person name="Hainaut M."/>
            <person name="Kuo A."/>
            <person name="Kohler A."/>
            <person name="Murat C."/>
            <person name="Tang N."/>
            <person name="Roy S."/>
            <person name="Loubradou J."/>
            <person name="Henrissat B."/>
            <person name="Grigoriev I.V."/>
            <person name="Corradi N."/>
            <person name="Roux C."/>
            <person name="Martin F.M."/>
        </authorList>
    </citation>
    <scope>NUCLEOTIDE SEQUENCE [LARGE SCALE GENOMIC DNA]</scope>
    <source>
        <strain evidence="2 3">DAOM 194757</strain>
    </source>
</reference>
<keyword evidence="1" id="KW-0812">Transmembrane</keyword>
<dbReference type="AlphaFoldDB" id="A0A397UE37"/>
<sequence>MCQDIKRLITGRLNEQIRILENRNRLFILNYNLMYYSFSLTFIILYHVLLFYRYLR</sequence>
<keyword evidence="3" id="KW-1185">Reference proteome</keyword>
<keyword evidence="1" id="KW-0472">Membrane</keyword>
<evidence type="ECO:0000256" key="1">
    <source>
        <dbReference type="SAM" id="Phobius"/>
    </source>
</evidence>
<feature type="transmembrane region" description="Helical" evidence="1">
    <location>
        <begin position="33"/>
        <end position="55"/>
    </location>
</feature>
<evidence type="ECO:0000313" key="3">
    <source>
        <dbReference type="Proteomes" id="UP000266673"/>
    </source>
</evidence>